<feature type="domain" description="SnoaL-like" evidence="1">
    <location>
        <begin position="42"/>
        <end position="144"/>
    </location>
</feature>
<gene>
    <name evidence="2" type="ORF">DDE74_34355</name>
</gene>
<evidence type="ECO:0000259" key="1">
    <source>
        <dbReference type="Pfam" id="PF12680"/>
    </source>
</evidence>
<accession>A0A3S9YK70</accession>
<sequence>MPAVSIRRLPGDTIRRCGWCAGTRPRFIQERESALTKIADIVDRYTAVWNEVDADRRQKAVGELWASDGYYANMTDEYRGHSQIHEAIHEAYEDFVQKGFAFTIHNYQVNHNSVRITWHMVPAGGGDVAAVGTEFIVLGADGLIQSDHQFMDVDPTR</sequence>
<dbReference type="InterPro" id="IPR032710">
    <property type="entry name" value="NTF2-like_dom_sf"/>
</dbReference>
<proteinExistence type="predicted"/>
<protein>
    <submittedName>
        <fullName evidence="2">Nuclear transport factor 2 family protein</fullName>
    </submittedName>
</protein>
<dbReference type="AlphaFoldDB" id="A0A3S9YK70"/>
<dbReference type="Gene3D" id="3.10.450.50">
    <property type="match status" value="1"/>
</dbReference>
<dbReference type="Proteomes" id="UP000275579">
    <property type="component" value="Chromosome"/>
</dbReference>
<dbReference type="InterPro" id="IPR037401">
    <property type="entry name" value="SnoaL-like"/>
</dbReference>
<dbReference type="EMBL" id="CP029042">
    <property type="protein sequence ID" value="AZS75315.1"/>
    <property type="molecule type" value="Genomic_DNA"/>
</dbReference>
<organism evidence="2 3">
    <name type="scientific">Streptomyces lydicus</name>
    <dbReference type="NCBI Taxonomy" id="47763"/>
    <lineage>
        <taxon>Bacteria</taxon>
        <taxon>Bacillati</taxon>
        <taxon>Actinomycetota</taxon>
        <taxon>Actinomycetes</taxon>
        <taxon>Kitasatosporales</taxon>
        <taxon>Streptomycetaceae</taxon>
        <taxon>Streptomyces</taxon>
    </lineage>
</organism>
<reference evidence="2 3" key="1">
    <citation type="submission" date="2018-04" db="EMBL/GenBank/DDBJ databases">
        <title>Complete genome sequences of Streptomyces lydicus strain WYEC and characterization of antagonistic properties of biological control agents.</title>
        <authorList>
            <person name="Mariita R.M."/>
            <person name="Sello J.K."/>
        </authorList>
    </citation>
    <scope>NUCLEOTIDE SEQUENCE [LARGE SCALE GENOMIC DNA]</scope>
    <source>
        <strain evidence="2 3">WYEC 108</strain>
    </source>
</reference>
<dbReference type="SUPFAM" id="SSF54427">
    <property type="entry name" value="NTF2-like"/>
    <property type="match status" value="1"/>
</dbReference>
<evidence type="ECO:0000313" key="3">
    <source>
        <dbReference type="Proteomes" id="UP000275579"/>
    </source>
</evidence>
<name>A0A3S9YK70_9ACTN</name>
<evidence type="ECO:0000313" key="2">
    <source>
        <dbReference type="EMBL" id="AZS75315.1"/>
    </source>
</evidence>
<dbReference type="Pfam" id="PF12680">
    <property type="entry name" value="SnoaL_2"/>
    <property type="match status" value="1"/>
</dbReference>